<name>A0A7W6WKE4_9PROT</name>
<dbReference type="Pfam" id="PF06776">
    <property type="entry name" value="IalB"/>
    <property type="match status" value="1"/>
</dbReference>
<evidence type="ECO:0000313" key="3">
    <source>
        <dbReference type="Proteomes" id="UP000555728"/>
    </source>
</evidence>
<organism evidence="2 3">
    <name type="scientific">Roseospira goensis</name>
    <dbReference type="NCBI Taxonomy" id="391922"/>
    <lineage>
        <taxon>Bacteria</taxon>
        <taxon>Pseudomonadati</taxon>
        <taxon>Pseudomonadota</taxon>
        <taxon>Alphaproteobacteria</taxon>
        <taxon>Rhodospirillales</taxon>
        <taxon>Rhodospirillaceae</taxon>
        <taxon>Roseospira</taxon>
    </lineage>
</organism>
<reference evidence="2 3" key="1">
    <citation type="submission" date="2020-08" db="EMBL/GenBank/DDBJ databases">
        <title>Genome sequencing of Purple Non-Sulfur Bacteria from various extreme environments.</title>
        <authorList>
            <person name="Mayer M."/>
        </authorList>
    </citation>
    <scope>NUCLEOTIDE SEQUENCE [LARGE SCALE GENOMIC DNA]</scope>
    <source>
        <strain evidence="2 3">JA135</strain>
    </source>
</reference>
<evidence type="ECO:0000256" key="1">
    <source>
        <dbReference type="SAM" id="SignalP"/>
    </source>
</evidence>
<proteinExistence type="predicted"/>
<feature type="chain" id="PRO_5031206449" evidence="1">
    <location>
        <begin position="32"/>
        <end position="177"/>
    </location>
</feature>
<accession>A0A7W6WKE4</accession>
<gene>
    <name evidence="2" type="ORF">GGD88_001973</name>
</gene>
<keyword evidence="3" id="KW-1185">Reference proteome</keyword>
<dbReference type="EMBL" id="JACIGI010000014">
    <property type="protein sequence ID" value="MBB4286246.1"/>
    <property type="molecule type" value="Genomic_DNA"/>
</dbReference>
<sequence length="177" mass="19218">MMASLRGLRVLALLVTAAATAPLLSASPAAAQDVKTIGKFRDWTAYTYDESGNKVCYIASRPQKDEGDYARRGDIFAIVSHRPAEGARNVVSFVAGYPYKEKSEVSVSIDGRREFTLFTHDETAWAYDEDDAKLVDAMKAGGTMVVKGTSSRGTLTTDTYSLMGFTNAHGAITRECQ</sequence>
<dbReference type="InterPro" id="IPR038696">
    <property type="entry name" value="IalB_sf"/>
</dbReference>
<dbReference type="InterPro" id="IPR010642">
    <property type="entry name" value="Invasion_prot_B"/>
</dbReference>
<keyword evidence="1" id="KW-0732">Signal</keyword>
<evidence type="ECO:0000313" key="2">
    <source>
        <dbReference type="EMBL" id="MBB4286246.1"/>
    </source>
</evidence>
<protein>
    <submittedName>
        <fullName evidence="2">Invasion protein IalB</fullName>
    </submittedName>
</protein>
<dbReference type="RefSeq" id="WP_184434854.1">
    <property type="nucleotide sequence ID" value="NZ_JACIGI010000014.1"/>
</dbReference>
<comment type="caution">
    <text evidence="2">The sequence shown here is derived from an EMBL/GenBank/DDBJ whole genome shotgun (WGS) entry which is preliminary data.</text>
</comment>
<dbReference type="Proteomes" id="UP000555728">
    <property type="component" value="Unassembled WGS sequence"/>
</dbReference>
<feature type="signal peptide" evidence="1">
    <location>
        <begin position="1"/>
        <end position="31"/>
    </location>
</feature>
<dbReference type="AlphaFoldDB" id="A0A7W6WKE4"/>
<dbReference type="Gene3D" id="2.60.40.1880">
    <property type="entry name" value="Invasion associated locus B (IalB) protein"/>
    <property type="match status" value="1"/>
</dbReference>